<protein>
    <recommendedName>
        <fullName evidence="5">glycine oxidase</fullName>
        <ecNumber evidence="5">1.4.3.19</ecNumber>
    </recommendedName>
</protein>
<comment type="pathway">
    <text evidence="1">Cofactor biosynthesis; thiamine diphosphate biosynthesis.</text>
</comment>
<proteinExistence type="predicted"/>
<dbReference type="InterPro" id="IPR006076">
    <property type="entry name" value="FAD-dep_OxRdtase"/>
</dbReference>
<dbReference type="NCBIfam" id="TIGR02352">
    <property type="entry name" value="thiamin_ThiO"/>
    <property type="match status" value="1"/>
</dbReference>
<feature type="domain" description="FAD dependent oxidoreductase" evidence="7">
    <location>
        <begin position="6"/>
        <end position="359"/>
    </location>
</feature>
<dbReference type="Gene3D" id="3.30.9.10">
    <property type="entry name" value="D-Amino Acid Oxidase, subunit A, domain 2"/>
    <property type="match status" value="1"/>
</dbReference>
<organism evidence="8 9">
    <name type="scientific">Ktedonobacter robiniae</name>
    <dbReference type="NCBI Taxonomy" id="2778365"/>
    <lineage>
        <taxon>Bacteria</taxon>
        <taxon>Bacillati</taxon>
        <taxon>Chloroflexota</taxon>
        <taxon>Ktedonobacteria</taxon>
        <taxon>Ktedonobacterales</taxon>
        <taxon>Ktedonobacteraceae</taxon>
        <taxon>Ktedonobacter</taxon>
    </lineage>
</organism>
<keyword evidence="3" id="KW-0560">Oxidoreductase</keyword>
<evidence type="ECO:0000256" key="6">
    <source>
        <dbReference type="SAM" id="Phobius"/>
    </source>
</evidence>
<name>A0ABQ3V335_9CHLR</name>
<reference evidence="8 9" key="1">
    <citation type="journal article" date="2021" name="Int. J. Syst. Evol. Microbiol.">
        <title>Reticulibacter mediterranei gen. nov., sp. nov., within the new family Reticulibacteraceae fam. nov., and Ktedonospora formicarum gen. nov., sp. nov., Ktedonobacter robiniae sp. nov., Dictyobacter formicarum sp. nov. and Dictyobacter arantiisoli sp. nov., belonging to the class Ktedonobacteria.</title>
        <authorList>
            <person name="Yabe S."/>
            <person name="Zheng Y."/>
            <person name="Wang C.M."/>
            <person name="Sakai Y."/>
            <person name="Abe K."/>
            <person name="Yokota A."/>
            <person name="Donadio S."/>
            <person name="Cavaletti L."/>
            <person name="Monciardini P."/>
        </authorList>
    </citation>
    <scope>NUCLEOTIDE SEQUENCE [LARGE SCALE GENOMIC DNA]</scope>
    <source>
        <strain evidence="8 9">SOSP1-30</strain>
    </source>
</reference>
<dbReference type="SUPFAM" id="SSF54373">
    <property type="entry name" value="FAD-linked reductases, C-terminal domain"/>
    <property type="match status" value="1"/>
</dbReference>
<keyword evidence="9" id="KW-1185">Reference proteome</keyword>
<dbReference type="InterPro" id="IPR012727">
    <property type="entry name" value="Gly_oxidase_ThiO"/>
</dbReference>
<evidence type="ECO:0000259" key="7">
    <source>
        <dbReference type="Pfam" id="PF01266"/>
    </source>
</evidence>
<gene>
    <name evidence="8" type="primary">thiO_2</name>
    <name evidence="8" type="ORF">KSB_77640</name>
</gene>
<keyword evidence="6" id="KW-0812">Transmembrane</keyword>
<dbReference type="RefSeq" id="WP_201375488.1">
    <property type="nucleotide sequence ID" value="NZ_BNJG01000003.1"/>
</dbReference>
<evidence type="ECO:0000256" key="1">
    <source>
        <dbReference type="ARBA" id="ARBA00004948"/>
    </source>
</evidence>
<feature type="transmembrane region" description="Helical" evidence="6">
    <location>
        <begin position="7"/>
        <end position="23"/>
    </location>
</feature>
<dbReference type="EMBL" id="BNJG01000003">
    <property type="protein sequence ID" value="GHO59289.1"/>
    <property type="molecule type" value="Genomic_DNA"/>
</dbReference>
<dbReference type="PANTHER" id="PTHR13847">
    <property type="entry name" value="SARCOSINE DEHYDROGENASE-RELATED"/>
    <property type="match status" value="1"/>
</dbReference>
<dbReference type="InterPro" id="IPR036188">
    <property type="entry name" value="FAD/NAD-bd_sf"/>
</dbReference>
<dbReference type="EC" id="1.4.3.19" evidence="5"/>
<dbReference type="Pfam" id="PF01266">
    <property type="entry name" value="DAO"/>
    <property type="match status" value="1"/>
</dbReference>
<comment type="catalytic activity">
    <reaction evidence="4">
        <text>glycine + O2 + H2O = glyoxylate + H2O2 + NH4(+)</text>
        <dbReference type="Rhea" id="RHEA:11532"/>
        <dbReference type="ChEBI" id="CHEBI:15377"/>
        <dbReference type="ChEBI" id="CHEBI:15379"/>
        <dbReference type="ChEBI" id="CHEBI:16240"/>
        <dbReference type="ChEBI" id="CHEBI:28938"/>
        <dbReference type="ChEBI" id="CHEBI:36655"/>
        <dbReference type="ChEBI" id="CHEBI:57305"/>
        <dbReference type="EC" id="1.4.3.19"/>
    </reaction>
</comment>
<keyword evidence="6" id="KW-1133">Transmembrane helix</keyword>
<dbReference type="Gene3D" id="3.50.50.60">
    <property type="entry name" value="FAD/NAD(P)-binding domain"/>
    <property type="match status" value="1"/>
</dbReference>
<keyword evidence="6" id="KW-0472">Membrane</keyword>
<dbReference type="PANTHER" id="PTHR13847:SF289">
    <property type="entry name" value="GLYCINE OXIDASE"/>
    <property type="match status" value="1"/>
</dbReference>
<dbReference type="SUPFAM" id="SSF51905">
    <property type="entry name" value="FAD/NAD(P)-binding domain"/>
    <property type="match status" value="1"/>
</dbReference>
<evidence type="ECO:0000256" key="3">
    <source>
        <dbReference type="ARBA" id="ARBA00023002"/>
    </source>
</evidence>
<evidence type="ECO:0000313" key="8">
    <source>
        <dbReference type="EMBL" id="GHO59289.1"/>
    </source>
</evidence>
<accession>A0ABQ3V335</accession>
<dbReference type="Proteomes" id="UP000654345">
    <property type="component" value="Unassembled WGS sequence"/>
</dbReference>
<evidence type="ECO:0000256" key="2">
    <source>
        <dbReference type="ARBA" id="ARBA00022977"/>
    </source>
</evidence>
<evidence type="ECO:0000313" key="9">
    <source>
        <dbReference type="Proteomes" id="UP000654345"/>
    </source>
</evidence>
<evidence type="ECO:0000256" key="5">
    <source>
        <dbReference type="ARBA" id="ARBA00050018"/>
    </source>
</evidence>
<comment type="caution">
    <text evidence="8">The sequence shown here is derived from an EMBL/GenBank/DDBJ whole genome shotgun (WGS) entry which is preliminary data.</text>
</comment>
<dbReference type="PROSITE" id="PS51257">
    <property type="entry name" value="PROKAR_LIPOPROTEIN"/>
    <property type="match status" value="1"/>
</dbReference>
<sequence>MKQSADVLIVGGGVIGCSIAYFLRKLGIEVIVLEKGEIGAQSSSAAAGLLAPMRPLGEADAFKLLQIAGMRRLASFVPELEEVSGISVEYERTGTLRILPPEKIVSAKEWAREWCGKGFQIETLSPEETRDCEPHLFPGVQGAVYIADEAQVTPVLLMSAVARAAQAQGAFLHDHTEVVSIQISKDGNRVTGVQTRRGELFTCGHLVIAAGAWSSQFSSWLRMPIPVRPVRGELVSLRQPSPPLLKRMIFDEGVYDIDVYISPKPNGTVVIGATKAEVGYDTSVSVGGVLHLLDVATRLIPALAHCTIERTWAGLRPKTPDSRPILGRIPAWENVTLATGHGGFGVTMSALTGECIAHLIASGQTSEVIGPFAPRLG</sequence>
<keyword evidence="2" id="KW-0784">Thiamine biosynthesis</keyword>
<evidence type="ECO:0000256" key="4">
    <source>
        <dbReference type="ARBA" id="ARBA00049872"/>
    </source>
</evidence>